<comment type="caution">
    <text evidence="9">The sequence shown here is derived from an EMBL/GenBank/DDBJ whole genome shotgun (WGS) entry which is preliminary data.</text>
</comment>
<dbReference type="InterPro" id="IPR036259">
    <property type="entry name" value="MFS_trans_sf"/>
</dbReference>
<sequence>MVNTKLMNVHGGLNSMASFGHHVFTGRWFMVFASLLIMSMAGATYMFGLYSGEIKSSLGYDQTTLNLLSFFKDLGGNVGIISGLINEVTPPWVVLFIGAIMNFLGYFMIWLCVTGRIAKPPVWQMCLYICIGANSQTFANTGALVTCVKNFPESRGSLLGLLKGFVGLSGAIITQLYHAFYGNNGKSLILLIGWLPAVVSCIFLRTIRILKVVRQANETKIFYKLLYTSLGLAGFIMLVIIIQNRIRFARFMYAGSAAVVLILLFAPLIIVFQEEIKLWYVKQQALDDPELKVVCDNPSSVELTQPQKLGQLTQSQKLGQNEYEEKKSTSCFSNVFNPPPRGEDYTILQALFSIDMIILFTATTFGVGGTLTAIDNLGQIGKSLGYPETSITTFVSLVSIWNYLGRVVSGFASEIFLTKYKFPRPMMLTLVLLLSCSGHLLIAFGVPNSLYIASVLMGFCFGAQWPLIFAIISELFGLKYYSTLYNFGAGASPVGAYLLNVRVAGHLYDKVATKQMLEKGLKRKIGEDLTCIGVECYKLAFIIITGATLISCAISLILVIRTRKFYKGDIYKKFREQAIDIDDPKQIAGSS</sequence>
<protein>
    <submittedName>
        <fullName evidence="9">Uncharacterized protein</fullName>
    </submittedName>
</protein>
<evidence type="ECO:0000259" key="8">
    <source>
        <dbReference type="Pfam" id="PF23262"/>
    </source>
</evidence>
<keyword evidence="2 6" id="KW-0812">Transmembrane</keyword>
<feature type="domain" description="NFD4 C-terminal" evidence="8">
    <location>
        <begin position="351"/>
        <end position="566"/>
    </location>
</feature>
<dbReference type="GO" id="GO:0016020">
    <property type="term" value="C:membrane"/>
    <property type="evidence" value="ECO:0007669"/>
    <property type="project" value="UniProtKB-SubCell"/>
</dbReference>
<feature type="transmembrane region" description="Helical" evidence="6">
    <location>
        <begin position="450"/>
        <end position="472"/>
    </location>
</feature>
<evidence type="ECO:0000256" key="5">
    <source>
        <dbReference type="ARBA" id="ARBA00044504"/>
    </source>
</evidence>
<accession>A0A2G2VXA0</accession>
<dbReference type="InterPro" id="IPR010658">
    <property type="entry name" value="Nodulin-like"/>
</dbReference>
<dbReference type="Pfam" id="PF06813">
    <property type="entry name" value="Nodulin-like"/>
    <property type="match status" value="1"/>
</dbReference>
<feature type="domain" description="Nodulin-like" evidence="7">
    <location>
        <begin position="27"/>
        <end position="272"/>
    </location>
</feature>
<dbReference type="CDD" id="cd17354">
    <property type="entry name" value="MFS_Mch1p_like"/>
    <property type="match status" value="1"/>
</dbReference>
<reference evidence="9 10" key="1">
    <citation type="journal article" date="2017" name="Genome Biol.">
        <title>New reference genome sequences of hot pepper reveal the massive evolution of plant disease-resistance genes by retroduplication.</title>
        <authorList>
            <person name="Kim S."/>
            <person name="Park J."/>
            <person name="Yeom S.I."/>
            <person name="Kim Y.M."/>
            <person name="Seo E."/>
            <person name="Kim K.T."/>
            <person name="Kim M.S."/>
            <person name="Lee J.M."/>
            <person name="Cheong K."/>
            <person name="Shin H.S."/>
            <person name="Kim S.B."/>
            <person name="Han K."/>
            <person name="Lee J."/>
            <person name="Park M."/>
            <person name="Lee H.A."/>
            <person name="Lee H.Y."/>
            <person name="Lee Y."/>
            <person name="Oh S."/>
            <person name="Lee J.H."/>
            <person name="Choi E."/>
            <person name="Choi E."/>
            <person name="Lee S.E."/>
            <person name="Jeon J."/>
            <person name="Kim H."/>
            <person name="Choi G."/>
            <person name="Song H."/>
            <person name="Lee J."/>
            <person name="Lee S.C."/>
            <person name="Kwon J.K."/>
            <person name="Lee H.Y."/>
            <person name="Koo N."/>
            <person name="Hong Y."/>
            <person name="Kim R.W."/>
            <person name="Kang W.H."/>
            <person name="Huh J.H."/>
            <person name="Kang B.C."/>
            <person name="Yang T.J."/>
            <person name="Lee Y.H."/>
            <person name="Bennetzen J.L."/>
            <person name="Choi D."/>
        </authorList>
    </citation>
    <scope>NUCLEOTIDE SEQUENCE [LARGE SCALE GENOMIC DNA]</scope>
    <source>
        <strain evidence="10">cv. PBC81</strain>
    </source>
</reference>
<dbReference type="OrthoDB" id="410267at2759"/>
<feature type="transmembrane region" description="Helical" evidence="6">
    <location>
        <begin position="386"/>
        <end position="404"/>
    </location>
</feature>
<feature type="transmembrane region" description="Helical" evidence="6">
    <location>
        <begin position="187"/>
        <end position="204"/>
    </location>
</feature>
<dbReference type="InterPro" id="IPR056555">
    <property type="entry name" value="NFD4_C"/>
</dbReference>
<evidence type="ECO:0000313" key="9">
    <source>
        <dbReference type="EMBL" id="PHT37563.1"/>
    </source>
</evidence>
<feature type="transmembrane region" description="Helical" evidence="6">
    <location>
        <begin position="28"/>
        <end position="52"/>
    </location>
</feature>
<dbReference type="STRING" id="33114.A0A2G2VXA0"/>
<feature type="transmembrane region" description="Helical" evidence="6">
    <location>
        <begin position="225"/>
        <end position="246"/>
    </location>
</feature>
<feature type="transmembrane region" description="Helical" evidence="6">
    <location>
        <begin position="252"/>
        <end position="272"/>
    </location>
</feature>
<dbReference type="AlphaFoldDB" id="A0A2G2VXA0"/>
<feature type="transmembrane region" description="Helical" evidence="6">
    <location>
        <begin position="350"/>
        <end position="374"/>
    </location>
</feature>
<evidence type="ECO:0000256" key="2">
    <source>
        <dbReference type="ARBA" id="ARBA00022692"/>
    </source>
</evidence>
<feature type="transmembrane region" description="Helical" evidence="6">
    <location>
        <begin position="158"/>
        <end position="181"/>
    </location>
</feature>
<dbReference type="SUPFAM" id="SSF103473">
    <property type="entry name" value="MFS general substrate transporter"/>
    <property type="match status" value="1"/>
</dbReference>
<name>A0A2G2VXA0_CAPBA</name>
<feature type="transmembrane region" description="Helical" evidence="6">
    <location>
        <begin position="484"/>
        <end position="508"/>
    </location>
</feature>
<dbReference type="Proteomes" id="UP000224567">
    <property type="component" value="Unassembled WGS sequence"/>
</dbReference>
<dbReference type="PANTHER" id="PTHR21576:SF122">
    <property type="entry name" value="MFS TRANSPORTER"/>
    <property type="match status" value="1"/>
</dbReference>
<evidence type="ECO:0000259" key="7">
    <source>
        <dbReference type="Pfam" id="PF06813"/>
    </source>
</evidence>
<evidence type="ECO:0000313" key="10">
    <source>
        <dbReference type="Proteomes" id="UP000224567"/>
    </source>
</evidence>
<dbReference type="PANTHER" id="PTHR21576">
    <property type="entry name" value="UNCHARACTERIZED NODULIN-LIKE PROTEIN"/>
    <property type="match status" value="1"/>
</dbReference>
<evidence type="ECO:0000256" key="4">
    <source>
        <dbReference type="ARBA" id="ARBA00023136"/>
    </source>
</evidence>
<keyword evidence="3 6" id="KW-1133">Transmembrane helix</keyword>
<evidence type="ECO:0000256" key="6">
    <source>
        <dbReference type="SAM" id="Phobius"/>
    </source>
</evidence>
<keyword evidence="4 6" id="KW-0472">Membrane</keyword>
<organism evidence="9 10">
    <name type="scientific">Capsicum baccatum</name>
    <name type="common">Peruvian pepper</name>
    <dbReference type="NCBI Taxonomy" id="33114"/>
    <lineage>
        <taxon>Eukaryota</taxon>
        <taxon>Viridiplantae</taxon>
        <taxon>Streptophyta</taxon>
        <taxon>Embryophyta</taxon>
        <taxon>Tracheophyta</taxon>
        <taxon>Spermatophyta</taxon>
        <taxon>Magnoliopsida</taxon>
        <taxon>eudicotyledons</taxon>
        <taxon>Gunneridae</taxon>
        <taxon>Pentapetalae</taxon>
        <taxon>asterids</taxon>
        <taxon>lamiids</taxon>
        <taxon>Solanales</taxon>
        <taxon>Solanaceae</taxon>
        <taxon>Solanoideae</taxon>
        <taxon>Capsiceae</taxon>
        <taxon>Capsicum</taxon>
    </lineage>
</organism>
<evidence type="ECO:0000256" key="3">
    <source>
        <dbReference type="ARBA" id="ARBA00022989"/>
    </source>
</evidence>
<evidence type="ECO:0000256" key="1">
    <source>
        <dbReference type="ARBA" id="ARBA00004141"/>
    </source>
</evidence>
<dbReference type="Gene3D" id="1.20.1250.20">
    <property type="entry name" value="MFS general substrate transporter like domains"/>
    <property type="match status" value="1"/>
</dbReference>
<dbReference type="Pfam" id="PF23262">
    <property type="entry name" value="NFD4_C"/>
    <property type="match status" value="1"/>
</dbReference>
<feature type="transmembrane region" description="Helical" evidence="6">
    <location>
        <begin position="91"/>
        <end position="113"/>
    </location>
</feature>
<comment type="similarity">
    <text evidence="5">Belongs to the major facilitator superfamily. Phosphate:H(+) symporter (TC 2.A.1.9) family.</text>
</comment>
<comment type="subcellular location">
    <subcellularLocation>
        <location evidence="1">Membrane</location>
        <topology evidence="1">Multi-pass membrane protein</topology>
    </subcellularLocation>
</comment>
<dbReference type="FunFam" id="1.20.1250.20:FF:000446">
    <property type="entry name" value="Nodulin family protein"/>
    <property type="match status" value="1"/>
</dbReference>
<proteinExistence type="inferred from homology"/>
<feature type="transmembrane region" description="Helical" evidence="6">
    <location>
        <begin position="425"/>
        <end position="444"/>
    </location>
</feature>
<gene>
    <name evidence="9" type="ORF">CQW23_21136</name>
</gene>
<dbReference type="EMBL" id="MLFT02000009">
    <property type="protein sequence ID" value="PHT37563.1"/>
    <property type="molecule type" value="Genomic_DNA"/>
</dbReference>
<reference evidence="10" key="2">
    <citation type="journal article" date="2017" name="J. Anim. Genet.">
        <title>Multiple reference genome sequences of hot pepper reveal the massive evolution of plant disease resistance genes by retroduplication.</title>
        <authorList>
            <person name="Kim S."/>
            <person name="Park J."/>
            <person name="Yeom S.-I."/>
            <person name="Kim Y.-M."/>
            <person name="Seo E."/>
            <person name="Kim K.-T."/>
            <person name="Kim M.-S."/>
            <person name="Lee J.M."/>
            <person name="Cheong K."/>
            <person name="Shin H.-S."/>
            <person name="Kim S.-B."/>
            <person name="Han K."/>
            <person name="Lee J."/>
            <person name="Park M."/>
            <person name="Lee H.-A."/>
            <person name="Lee H.-Y."/>
            <person name="Lee Y."/>
            <person name="Oh S."/>
            <person name="Lee J.H."/>
            <person name="Choi E."/>
            <person name="Choi E."/>
            <person name="Lee S.E."/>
            <person name="Jeon J."/>
            <person name="Kim H."/>
            <person name="Choi G."/>
            <person name="Song H."/>
            <person name="Lee J."/>
            <person name="Lee S.-C."/>
            <person name="Kwon J.-K."/>
            <person name="Lee H.-Y."/>
            <person name="Koo N."/>
            <person name="Hong Y."/>
            <person name="Kim R.W."/>
            <person name="Kang W.-H."/>
            <person name="Huh J.H."/>
            <person name="Kang B.-C."/>
            <person name="Yang T.-J."/>
            <person name="Lee Y.-H."/>
            <person name="Bennetzen J.L."/>
            <person name="Choi D."/>
        </authorList>
    </citation>
    <scope>NUCLEOTIDE SEQUENCE [LARGE SCALE GENOMIC DNA]</scope>
    <source>
        <strain evidence="10">cv. PBC81</strain>
    </source>
</reference>
<feature type="transmembrane region" description="Helical" evidence="6">
    <location>
        <begin position="539"/>
        <end position="560"/>
    </location>
</feature>
<keyword evidence="10" id="KW-1185">Reference proteome</keyword>